<comment type="caution">
    <text evidence="1">The sequence shown here is derived from an EMBL/GenBank/DDBJ whole genome shotgun (WGS) entry which is preliminary data.</text>
</comment>
<dbReference type="InterPro" id="IPR012337">
    <property type="entry name" value="RNaseH-like_sf"/>
</dbReference>
<reference evidence="1 2" key="1">
    <citation type="submission" date="2017-11" db="EMBL/GenBank/DDBJ databases">
        <title>The genome of Rhizophagus clarus HR1 reveals common genetic basis of auxotrophy among arbuscular mycorrhizal fungi.</title>
        <authorList>
            <person name="Kobayashi Y."/>
        </authorList>
    </citation>
    <scope>NUCLEOTIDE SEQUENCE [LARGE SCALE GENOMIC DNA]</scope>
    <source>
        <strain evidence="1 2">HR1</strain>
    </source>
</reference>
<gene>
    <name evidence="1" type="ORF">RclHR1_22140001</name>
</gene>
<dbReference type="STRING" id="94130.A0A2Z6QTI4"/>
<dbReference type="AlphaFoldDB" id="A0A2Z6QTI4"/>
<sequence>MLDSYIIRSPTLLLTVLDDASNLAINNLVFMDDSTLISLTKTRLEYMLSITEEFYALNNTSANHQKYVLISNSLPLTTTSTISPFNIKGFRDFVKKQIPGECNSFAATLHPAKLSVKQVVYLYNTVLIPKLEYRMQVTHLSENDCYTAIRLIRSLIKQKANFSRFLPNPLLYLSQALGLTNLLSHLFLIPISPLMVDDWSLWSNMKAFKCDYIACTLASLVLRRRHLYYLSQLTTPTGSHLVFWTAYRAAYITQLADKCGCSLPHKWYLDIQVHTTIPDSYDRLHNHFACSSSVTPAATLIPGITTTQKNKHWLVTLDGHYAPLFGKQLSTITEVVSTYSWADLYNTVVSYSRCLNISPDFSSSSLAVDDDLVRNSPSCGSSCLPSPIILSPGSHYRFYTDGSLINLGSPDVLMGWSWVQIIHDAGYLNSMVTYAHGTIRHWSSSTRAEVAAIFAALSISPDDSTISIYTDSQAAVDDLRLCASSSYTNSLKGHAGNYWNEFADSFTNSAHHSDDAIFLSMANFTSSHNVRLVYDDVVCESNPRRLFKLYYQATFMKGLLSLKRFWFTFCLCDRDDYVVDWELTWFSLNFSLVYDASFQAHHASRHYTFKFKLFLDDLPLLKKLKLTRPDLYIDLLTCRSCCDRKEDLLHLILCPKRRSIMHQILQSYQNRLFSKLREAGELADLDSTPMFRRLSSLSCWTISSSNWSSYALICGCLPTMFIDLFVELSIPRQSVMKVVAAIHNNFVQKLRTCIWNLRTYDKSKWEDAINITFKLKSTPRPSNLPATLYVPFSSLPPPN</sequence>
<evidence type="ECO:0000313" key="1">
    <source>
        <dbReference type="EMBL" id="GBB93693.1"/>
    </source>
</evidence>
<proteinExistence type="predicted"/>
<evidence type="ECO:0000313" key="2">
    <source>
        <dbReference type="Proteomes" id="UP000247702"/>
    </source>
</evidence>
<name>A0A2Z6QTI4_9GLOM</name>
<protein>
    <submittedName>
        <fullName evidence="1">Uncharacterized protein</fullName>
    </submittedName>
</protein>
<keyword evidence="2" id="KW-1185">Reference proteome</keyword>
<dbReference type="GO" id="GO:0003676">
    <property type="term" value="F:nucleic acid binding"/>
    <property type="evidence" value="ECO:0007669"/>
    <property type="project" value="InterPro"/>
</dbReference>
<dbReference type="Proteomes" id="UP000247702">
    <property type="component" value="Unassembled WGS sequence"/>
</dbReference>
<dbReference type="EMBL" id="BEXD01001352">
    <property type="protein sequence ID" value="GBB93693.1"/>
    <property type="molecule type" value="Genomic_DNA"/>
</dbReference>
<accession>A0A2Z6QTI4</accession>
<dbReference type="InterPro" id="IPR036397">
    <property type="entry name" value="RNaseH_sf"/>
</dbReference>
<dbReference type="Gene3D" id="3.30.420.10">
    <property type="entry name" value="Ribonuclease H-like superfamily/Ribonuclease H"/>
    <property type="match status" value="1"/>
</dbReference>
<dbReference type="SUPFAM" id="SSF53098">
    <property type="entry name" value="Ribonuclease H-like"/>
    <property type="match status" value="1"/>
</dbReference>
<organism evidence="1 2">
    <name type="scientific">Rhizophagus clarus</name>
    <dbReference type="NCBI Taxonomy" id="94130"/>
    <lineage>
        <taxon>Eukaryota</taxon>
        <taxon>Fungi</taxon>
        <taxon>Fungi incertae sedis</taxon>
        <taxon>Mucoromycota</taxon>
        <taxon>Glomeromycotina</taxon>
        <taxon>Glomeromycetes</taxon>
        <taxon>Glomerales</taxon>
        <taxon>Glomeraceae</taxon>
        <taxon>Rhizophagus</taxon>
    </lineage>
</organism>